<accession>A0A0D6PB61</accession>
<evidence type="ECO:0000256" key="1">
    <source>
        <dbReference type="SAM" id="Phobius"/>
    </source>
</evidence>
<protein>
    <submittedName>
        <fullName evidence="2">Polysulfide reductase NrfD</fullName>
    </submittedName>
</protein>
<gene>
    <name evidence="2" type="ORF">Asru_0850_03</name>
</gene>
<dbReference type="Proteomes" id="UP000032680">
    <property type="component" value="Unassembled WGS sequence"/>
</dbReference>
<dbReference type="PANTHER" id="PTHR40394">
    <property type="entry name" value="LIPOPROTEIN-RELATED"/>
    <property type="match status" value="1"/>
</dbReference>
<keyword evidence="1" id="KW-1133">Transmembrane helix</keyword>
<evidence type="ECO:0000313" key="2">
    <source>
        <dbReference type="EMBL" id="GAN78433.1"/>
    </source>
</evidence>
<feature type="transmembrane region" description="Helical" evidence="1">
    <location>
        <begin position="12"/>
        <end position="35"/>
    </location>
</feature>
<feature type="transmembrane region" description="Helical" evidence="1">
    <location>
        <begin position="55"/>
        <end position="77"/>
    </location>
</feature>
<sequence length="136" mass="14657">MEEALRLRPRPATPVAVAGALFGGAAMFAFCAYASMVAYPLDIGGRPRFSWPSFVVPSVSFAMLAAAIAALLAMLVLSRLPRLNHPAFNIEGMTRATQDRFFVAIEARDDRFDAAMAEAVFAGLADAPLRVTRVPR</sequence>
<reference evidence="2 3" key="1">
    <citation type="submission" date="2012-11" db="EMBL/GenBank/DDBJ databases">
        <title>Whole genome sequence of Acidisphaera rubrifaciens HS-AP3.</title>
        <authorList>
            <person name="Azuma Y."/>
            <person name="Higashiura N."/>
            <person name="Hirakawa H."/>
            <person name="Matsushita K."/>
        </authorList>
    </citation>
    <scope>NUCLEOTIDE SEQUENCE [LARGE SCALE GENOMIC DNA]</scope>
    <source>
        <strain evidence="2 3">HS-AP3</strain>
    </source>
</reference>
<dbReference type="AlphaFoldDB" id="A0A0D6PB61"/>
<dbReference type="InterPro" id="IPR021776">
    <property type="entry name" value="ActD"/>
</dbReference>
<name>A0A0D6PB61_9PROT</name>
<comment type="caution">
    <text evidence="2">The sequence shown here is derived from an EMBL/GenBank/DDBJ whole genome shotgun (WGS) entry which is preliminary data.</text>
</comment>
<dbReference type="PANTHER" id="PTHR40394:SF2">
    <property type="entry name" value="QUINOL:CYTOCHROME C OXIDOREDUCTASE MEMBRANE PROTEIN"/>
    <property type="match status" value="1"/>
</dbReference>
<dbReference type="EMBL" id="BANB01000848">
    <property type="protein sequence ID" value="GAN78433.1"/>
    <property type="molecule type" value="Genomic_DNA"/>
</dbReference>
<dbReference type="Pfam" id="PF11821">
    <property type="entry name" value="ActD"/>
    <property type="match status" value="1"/>
</dbReference>
<evidence type="ECO:0000313" key="3">
    <source>
        <dbReference type="Proteomes" id="UP000032680"/>
    </source>
</evidence>
<organism evidence="2 3">
    <name type="scientific">Acidisphaera rubrifaciens HS-AP3</name>
    <dbReference type="NCBI Taxonomy" id="1231350"/>
    <lineage>
        <taxon>Bacteria</taxon>
        <taxon>Pseudomonadati</taxon>
        <taxon>Pseudomonadota</taxon>
        <taxon>Alphaproteobacteria</taxon>
        <taxon>Acetobacterales</taxon>
        <taxon>Acetobacteraceae</taxon>
        <taxon>Acidisphaera</taxon>
    </lineage>
</organism>
<keyword evidence="1" id="KW-0472">Membrane</keyword>
<keyword evidence="1" id="KW-0812">Transmembrane</keyword>
<proteinExistence type="predicted"/>
<keyword evidence="3" id="KW-1185">Reference proteome</keyword>